<evidence type="ECO:0000313" key="3">
    <source>
        <dbReference type="Proteomes" id="UP001239445"/>
    </source>
</evidence>
<feature type="compositionally biased region" description="Low complexity" evidence="1">
    <location>
        <begin position="136"/>
        <end position="151"/>
    </location>
</feature>
<dbReference type="AlphaFoldDB" id="A0AAJ0BMJ3"/>
<name>A0AAJ0BMJ3_9PEZI</name>
<accession>A0AAJ0BMJ3</accession>
<evidence type="ECO:0000313" key="2">
    <source>
        <dbReference type="EMBL" id="KAK1761030.1"/>
    </source>
</evidence>
<comment type="caution">
    <text evidence="2">The sequence shown here is derived from an EMBL/GenBank/DDBJ whole genome shotgun (WGS) entry which is preliminary data.</text>
</comment>
<protein>
    <submittedName>
        <fullName evidence="2">Uncharacterized protein</fullName>
    </submittedName>
</protein>
<dbReference type="EMBL" id="MU839827">
    <property type="protein sequence ID" value="KAK1761030.1"/>
    <property type="molecule type" value="Genomic_DNA"/>
</dbReference>
<feature type="region of interest" description="Disordered" evidence="1">
    <location>
        <begin position="433"/>
        <end position="454"/>
    </location>
</feature>
<dbReference type="Proteomes" id="UP001239445">
    <property type="component" value="Unassembled WGS sequence"/>
</dbReference>
<proteinExistence type="predicted"/>
<reference evidence="2" key="1">
    <citation type="submission" date="2023-06" db="EMBL/GenBank/DDBJ databases">
        <title>Genome-scale phylogeny and comparative genomics of the fungal order Sordariales.</title>
        <authorList>
            <consortium name="Lawrence Berkeley National Laboratory"/>
            <person name="Hensen N."/>
            <person name="Bonometti L."/>
            <person name="Westerberg I."/>
            <person name="Brannstrom I.O."/>
            <person name="Guillou S."/>
            <person name="Cros-Aarteil S."/>
            <person name="Calhoun S."/>
            <person name="Haridas S."/>
            <person name="Kuo A."/>
            <person name="Mondo S."/>
            <person name="Pangilinan J."/>
            <person name="Riley R."/>
            <person name="Labutti K."/>
            <person name="Andreopoulos B."/>
            <person name="Lipzen A."/>
            <person name="Chen C."/>
            <person name="Yanf M."/>
            <person name="Daum C."/>
            <person name="Ng V."/>
            <person name="Clum A."/>
            <person name="Steindorff A."/>
            <person name="Ohm R."/>
            <person name="Martin F."/>
            <person name="Silar P."/>
            <person name="Natvig D."/>
            <person name="Lalanne C."/>
            <person name="Gautier V."/>
            <person name="Ament-Velasquez S.L."/>
            <person name="Kruys A."/>
            <person name="Hutchinson M.I."/>
            <person name="Powell A.J."/>
            <person name="Barry K."/>
            <person name="Miller A.N."/>
            <person name="Grigoriev I.V."/>
            <person name="Debuchy R."/>
            <person name="Gladieux P."/>
            <person name="Thoren M.H."/>
            <person name="Johannesson H."/>
        </authorList>
    </citation>
    <scope>NUCLEOTIDE SEQUENCE</scope>
    <source>
        <strain evidence="2">PSN4</strain>
    </source>
</reference>
<feature type="compositionally biased region" description="Acidic residues" evidence="1">
    <location>
        <begin position="210"/>
        <end position="229"/>
    </location>
</feature>
<feature type="region of interest" description="Disordered" evidence="1">
    <location>
        <begin position="123"/>
        <end position="260"/>
    </location>
</feature>
<sequence>MSKKQTNFRSYEAQSRLLAALIATQDNLRIDYKMVAKYFGGKTSESAIEHRFRPLKAAAKELRKAFDENRDPGDVVLFCDQEKTRGGSTNASLAAAFGESTPDGLQFQLRTHKAGADRIKKAMAQGKDTKEAFESGITATGTAAATTPSTGRGRKRKVAANVEPVPTPAAIAPTAPTPRPKRQAATAKKGSVAKQSDDKDSPASPPDHGSDDDFDLEDADEDEYQDEEEVTFKSAPASASKAKKARTGSSSTSNTASPSPFVTAAPAAAAQSANGNNGYTMPPGMGAFATLNTPSVPAFAARPAAQSFGGQVKPEPTQQHQQSVFGMGAFGAPSRQTPTWGNTSTAGNGYSSSNYTNDFHIGMPPLGTNNTSTTSAFGNNYHFTPTPNTTMTTATAGNRWSFAPPPPAAPAHTATTTGTNNTALTATTTATNRQPQPVAQGGQGRTAKTGRAITSSGAVVIDDNSDDDDEGDDYGLISADGGMGMPGYSYVSASQASGASQDSLFVSNANPFEFGGDDDFDFEAGEV</sequence>
<feature type="compositionally biased region" description="Low complexity" evidence="1">
    <location>
        <begin position="247"/>
        <end position="260"/>
    </location>
</feature>
<evidence type="ECO:0000256" key="1">
    <source>
        <dbReference type="SAM" id="MobiDB-lite"/>
    </source>
</evidence>
<keyword evidence="3" id="KW-1185">Reference proteome</keyword>
<gene>
    <name evidence="2" type="ORF">QBC47DRAFT_428379</name>
</gene>
<organism evidence="2 3">
    <name type="scientific">Echria macrotheca</name>
    <dbReference type="NCBI Taxonomy" id="438768"/>
    <lineage>
        <taxon>Eukaryota</taxon>
        <taxon>Fungi</taxon>
        <taxon>Dikarya</taxon>
        <taxon>Ascomycota</taxon>
        <taxon>Pezizomycotina</taxon>
        <taxon>Sordariomycetes</taxon>
        <taxon>Sordariomycetidae</taxon>
        <taxon>Sordariales</taxon>
        <taxon>Schizotheciaceae</taxon>
        <taxon>Echria</taxon>
    </lineage>
</organism>